<keyword evidence="4" id="KW-0853">WD repeat</keyword>
<dbReference type="InterPro" id="IPR001680">
    <property type="entry name" value="WD40_rpt"/>
</dbReference>
<keyword evidence="5" id="KW-0493">Microtubule</keyword>
<accession>A0A3P6TW31</accession>
<dbReference type="GO" id="GO:0045503">
    <property type="term" value="F:dynein light chain binding"/>
    <property type="evidence" value="ECO:0007669"/>
    <property type="project" value="TreeGrafter"/>
</dbReference>
<dbReference type="SMART" id="SM00320">
    <property type="entry name" value="WD40"/>
    <property type="match status" value="6"/>
</dbReference>
<dbReference type="SUPFAM" id="SSF50978">
    <property type="entry name" value="WD40 repeat-like"/>
    <property type="match status" value="1"/>
</dbReference>
<feature type="compositionally biased region" description="Acidic residues" evidence="12">
    <location>
        <begin position="607"/>
        <end position="617"/>
    </location>
</feature>
<evidence type="ECO:0000256" key="1">
    <source>
        <dbReference type="ARBA" id="ARBA00004430"/>
    </source>
</evidence>
<evidence type="ECO:0000256" key="2">
    <source>
        <dbReference type="ARBA" id="ARBA00011059"/>
    </source>
</evidence>
<evidence type="ECO:0000256" key="11">
    <source>
        <dbReference type="ARBA" id="ARBA00023273"/>
    </source>
</evidence>
<evidence type="ECO:0000313" key="13">
    <source>
        <dbReference type="EMBL" id="VDK85695.1"/>
    </source>
</evidence>
<evidence type="ECO:0008006" key="15">
    <source>
        <dbReference type="Google" id="ProtNLM"/>
    </source>
</evidence>
<evidence type="ECO:0000256" key="7">
    <source>
        <dbReference type="ARBA" id="ARBA00023017"/>
    </source>
</evidence>
<dbReference type="GO" id="GO:0003341">
    <property type="term" value="P:cilium movement"/>
    <property type="evidence" value="ECO:0007669"/>
    <property type="project" value="TreeGrafter"/>
</dbReference>
<evidence type="ECO:0000256" key="10">
    <source>
        <dbReference type="ARBA" id="ARBA00023212"/>
    </source>
</evidence>
<dbReference type="GO" id="GO:0036157">
    <property type="term" value="C:outer dynein arm"/>
    <property type="evidence" value="ECO:0007669"/>
    <property type="project" value="TreeGrafter"/>
</dbReference>
<keyword evidence="3" id="KW-0963">Cytoplasm</keyword>
<reference evidence="13 14" key="1">
    <citation type="submission" date="2018-11" db="EMBL/GenBank/DDBJ databases">
        <authorList>
            <consortium name="Pathogen Informatics"/>
        </authorList>
    </citation>
    <scope>NUCLEOTIDE SEQUENCE [LARGE SCALE GENOMIC DNA]</scope>
</reference>
<dbReference type="InterPro" id="IPR015943">
    <property type="entry name" value="WD40/YVTN_repeat-like_dom_sf"/>
</dbReference>
<keyword evidence="6" id="KW-0677">Repeat</keyword>
<sequence>MEIQYIYTKKRSEFGRQCNFADRAAELHIDIPRDDKLAENFISKDPVDRAIQCAKEMSEHEINTERLVSETRGINHTEGGWPKDVNCQEPDQVVRFRKKVEKDENYTVILQSLGAVVEHCIKQNNAIDIFEDYFENIEQEASEEPPSAKVTVKNTLIKRDINEHKRSATHISWFPDGPTKLAVAYCNTDFQVDGPDVCIDSYIWDFANTNTPDMAMKPSSPLVSVEFNPKDTHTLIGGCYNGQLAFWDRRKGSVPVDCSPVEKSHSDPVWKVIWIQSKTGTEFFSTSTDGKVLWWDVRKLTEPTDILYLDMTKEQNSICAVGAYSLEYESTLPTKFMAGSEQGQIFLCNRKGKTAAEKVTSVFPGHAGPVLAIQRNPFYPKNFLSAGGWDVRIWSEEMRDEPIMWTPYQNSAITDAAWSPVRPGVFFSTFKSGELQIWDLTFKQKAPTLSINVFDEIAHSLRVQEDGQLVACGSHSGDVAILELSEGFYTMNKTEKNNIGLMFDRETHREKILEARQRELKLKEKAKAAAAAADGGEGVSPPKWGEEGAKAEGGGGGAAADGEDAPLTPEELIKKAEEDFFQMIEQERKDREKKNAERHRKAQAQDSEAEPTEEGAATDEVSRSELNFCFNFQRILKL</sequence>
<proteinExistence type="inferred from homology"/>
<keyword evidence="10" id="KW-0206">Cytoskeleton</keyword>
<dbReference type="OrthoDB" id="366230at2759"/>
<keyword evidence="14" id="KW-1185">Reference proteome</keyword>
<evidence type="ECO:0000256" key="6">
    <source>
        <dbReference type="ARBA" id="ARBA00022737"/>
    </source>
</evidence>
<dbReference type="InterPro" id="IPR036322">
    <property type="entry name" value="WD40_repeat_dom_sf"/>
</dbReference>
<feature type="region of interest" description="Disordered" evidence="12">
    <location>
        <begin position="526"/>
        <end position="565"/>
    </location>
</feature>
<dbReference type="Gene3D" id="2.130.10.10">
    <property type="entry name" value="YVTN repeat-like/Quinoprotein amine dehydrogenase"/>
    <property type="match status" value="2"/>
</dbReference>
<dbReference type="GO" id="GO:0036158">
    <property type="term" value="P:outer dynein arm assembly"/>
    <property type="evidence" value="ECO:0007669"/>
    <property type="project" value="TreeGrafter"/>
</dbReference>
<evidence type="ECO:0000256" key="8">
    <source>
        <dbReference type="ARBA" id="ARBA00023069"/>
    </source>
</evidence>
<dbReference type="InterPro" id="IPR050687">
    <property type="entry name" value="Dynein_IC"/>
</dbReference>
<organism evidence="13 14">
    <name type="scientific">Dibothriocephalus latus</name>
    <name type="common">Fish tapeworm</name>
    <name type="synonym">Diphyllobothrium latum</name>
    <dbReference type="NCBI Taxonomy" id="60516"/>
    <lineage>
        <taxon>Eukaryota</taxon>
        <taxon>Metazoa</taxon>
        <taxon>Spiralia</taxon>
        <taxon>Lophotrochozoa</taxon>
        <taxon>Platyhelminthes</taxon>
        <taxon>Cestoda</taxon>
        <taxon>Eucestoda</taxon>
        <taxon>Diphyllobothriidea</taxon>
        <taxon>Diphyllobothriidae</taxon>
        <taxon>Dibothriocephalus</taxon>
    </lineage>
</organism>
<keyword evidence="11" id="KW-0966">Cell projection</keyword>
<protein>
    <recommendedName>
        <fullName evidence="15">Dynein intermediate chain 3, ciliary</fullName>
    </recommendedName>
</protein>
<comment type="subcellular location">
    <subcellularLocation>
        <location evidence="1">Cytoplasm</location>
        <location evidence="1">Cytoskeleton</location>
        <location evidence="1">Cilium axoneme</location>
    </subcellularLocation>
</comment>
<evidence type="ECO:0000256" key="9">
    <source>
        <dbReference type="ARBA" id="ARBA00023175"/>
    </source>
</evidence>
<keyword evidence="9" id="KW-0505">Motor protein</keyword>
<dbReference type="EMBL" id="UYRU01044188">
    <property type="protein sequence ID" value="VDK85695.1"/>
    <property type="molecule type" value="Genomic_DNA"/>
</dbReference>
<evidence type="ECO:0000256" key="4">
    <source>
        <dbReference type="ARBA" id="ARBA00022574"/>
    </source>
</evidence>
<comment type="similarity">
    <text evidence="2">Belongs to the dynein intermediate chain family.</text>
</comment>
<dbReference type="GO" id="GO:0005874">
    <property type="term" value="C:microtubule"/>
    <property type="evidence" value="ECO:0007669"/>
    <property type="project" value="UniProtKB-KW"/>
</dbReference>
<keyword evidence="7" id="KW-0243">Dynein</keyword>
<evidence type="ECO:0000256" key="5">
    <source>
        <dbReference type="ARBA" id="ARBA00022701"/>
    </source>
</evidence>
<gene>
    <name evidence="13" type="ORF">DILT_LOCUS3743</name>
</gene>
<feature type="region of interest" description="Disordered" evidence="12">
    <location>
        <begin position="582"/>
        <end position="622"/>
    </location>
</feature>
<dbReference type="PANTHER" id="PTHR12442:SF7">
    <property type="entry name" value="DYNEIN AXONEMAL INTERMEDIATE CHAIN 2"/>
    <property type="match status" value="1"/>
</dbReference>
<dbReference type="GO" id="GO:0045504">
    <property type="term" value="F:dynein heavy chain binding"/>
    <property type="evidence" value="ECO:0007669"/>
    <property type="project" value="TreeGrafter"/>
</dbReference>
<evidence type="ECO:0000256" key="12">
    <source>
        <dbReference type="SAM" id="MobiDB-lite"/>
    </source>
</evidence>
<evidence type="ECO:0000256" key="3">
    <source>
        <dbReference type="ARBA" id="ARBA00022490"/>
    </source>
</evidence>
<dbReference type="AlphaFoldDB" id="A0A3P6TW31"/>
<feature type="compositionally biased region" description="Basic and acidic residues" evidence="12">
    <location>
        <begin position="585"/>
        <end position="595"/>
    </location>
</feature>
<dbReference type="PANTHER" id="PTHR12442">
    <property type="entry name" value="DYNEIN INTERMEDIATE CHAIN"/>
    <property type="match status" value="1"/>
</dbReference>
<keyword evidence="8" id="KW-0969">Cilium</keyword>
<dbReference type="Proteomes" id="UP000281553">
    <property type="component" value="Unassembled WGS sequence"/>
</dbReference>
<name>A0A3P6TW31_DIBLA</name>
<evidence type="ECO:0000313" key="14">
    <source>
        <dbReference type="Proteomes" id="UP000281553"/>
    </source>
</evidence>